<dbReference type="Proteomes" id="UP000215914">
    <property type="component" value="Unassembled WGS sequence"/>
</dbReference>
<evidence type="ECO:0000313" key="2">
    <source>
        <dbReference type="Proteomes" id="UP000215914"/>
    </source>
</evidence>
<name>A0A9K3N7T9_HELAN</name>
<protein>
    <submittedName>
        <fullName evidence="1">Uncharacterized protein</fullName>
    </submittedName>
</protein>
<organism evidence="1 2">
    <name type="scientific">Helianthus annuus</name>
    <name type="common">Common sunflower</name>
    <dbReference type="NCBI Taxonomy" id="4232"/>
    <lineage>
        <taxon>Eukaryota</taxon>
        <taxon>Viridiplantae</taxon>
        <taxon>Streptophyta</taxon>
        <taxon>Embryophyta</taxon>
        <taxon>Tracheophyta</taxon>
        <taxon>Spermatophyta</taxon>
        <taxon>Magnoliopsida</taxon>
        <taxon>eudicotyledons</taxon>
        <taxon>Gunneridae</taxon>
        <taxon>Pentapetalae</taxon>
        <taxon>asterids</taxon>
        <taxon>campanulids</taxon>
        <taxon>Asterales</taxon>
        <taxon>Asteraceae</taxon>
        <taxon>Asteroideae</taxon>
        <taxon>Heliantheae alliance</taxon>
        <taxon>Heliantheae</taxon>
        <taxon>Helianthus</taxon>
    </lineage>
</organism>
<accession>A0A9K3N7T9</accession>
<evidence type="ECO:0000313" key="1">
    <source>
        <dbReference type="EMBL" id="KAF5789548.1"/>
    </source>
</evidence>
<sequence length="312" mass="34900">MALTTRNLADQLATIATKLDAILASLRDVVDDIKAQMIGDGCNIEESGSDLKNTVEKGIKETATDEGLDGLKEELQAHVHIQEPQIVSNAASIALKYESKNDPSKPTRSLTWRPSPKPISAYAKNTAQFITQNPTPQRQSPRTTETENQTRFLKRQAAGHRCKTGTFNLLETTEGQDEPLNTNKEPKEMEDAESAIKNDVSVDAGDIFFIKIQQYHQKSLAKLDPQPSTVLAYCSVLNAGHPILELLRYWGNRPLEEKTWKNYDCLEEQFPVFRLEDKSCLRAGCIDTNLRSTHFSWAGPDGYSTHLIISRN</sequence>
<dbReference type="AlphaFoldDB" id="A0A9K3N7T9"/>
<comment type="caution">
    <text evidence="1">The sequence shown here is derived from an EMBL/GenBank/DDBJ whole genome shotgun (WGS) entry which is preliminary data.</text>
</comment>
<dbReference type="EMBL" id="MNCJ02000324">
    <property type="protein sequence ID" value="KAF5789548.1"/>
    <property type="molecule type" value="Genomic_DNA"/>
</dbReference>
<keyword evidence="2" id="KW-1185">Reference proteome</keyword>
<proteinExistence type="predicted"/>
<reference evidence="1" key="1">
    <citation type="journal article" date="2017" name="Nature">
        <title>The sunflower genome provides insights into oil metabolism, flowering and Asterid evolution.</title>
        <authorList>
            <person name="Badouin H."/>
            <person name="Gouzy J."/>
            <person name="Grassa C.J."/>
            <person name="Murat F."/>
            <person name="Staton S.E."/>
            <person name="Cottret L."/>
            <person name="Lelandais-Briere C."/>
            <person name="Owens G.L."/>
            <person name="Carrere S."/>
            <person name="Mayjonade B."/>
            <person name="Legrand L."/>
            <person name="Gill N."/>
            <person name="Kane N.C."/>
            <person name="Bowers J.E."/>
            <person name="Hubner S."/>
            <person name="Bellec A."/>
            <person name="Berard A."/>
            <person name="Berges H."/>
            <person name="Blanchet N."/>
            <person name="Boniface M.C."/>
            <person name="Brunel D."/>
            <person name="Catrice O."/>
            <person name="Chaidir N."/>
            <person name="Claudel C."/>
            <person name="Donnadieu C."/>
            <person name="Faraut T."/>
            <person name="Fievet G."/>
            <person name="Helmstetter N."/>
            <person name="King M."/>
            <person name="Knapp S.J."/>
            <person name="Lai Z."/>
            <person name="Le Paslier M.C."/>
            <person name="Lippi Y."/>
            <person name="Lorenzon L."/>
            <person name="Mandel J.R."/>
            <person name="Marage G."/>
            <person name="Marchand G."/>
            <person name="Marquand E."/>
            <person name="Bret-Mestries E."/>
            <person name="Morien E."/>
            <person name="Nambeesan S."/>
            <person name="Nguyen T."/>
            <person name="Pegot-Espagnet P."/>
            <person name="Pouilly N."/>
            <person name="Raftis F."/>
            <person name="Sallet E."/>
            <person name="Schiex T."/>
            <person name="Thomas J."/>
            <person name="Vandecasteele C."/>
            <person name="Vares D."/>
            <person name="Vear F."/>
            <person name="Vautrin S."/>
            <person name="Crespi M."/>
            <person name="Mangin B."/>
            <person name="Burke J.M."/>
            <person name="Salse J."/>
            <person name="Munos S."/>
            <person name="Vincourt P."/>
            <person name="Rieseberg L.H."/>
            <person name="Langlade N.B."/>
        </authorList>
    </citation>
    <scope>NUCLEOTIDE SEQUENCE</scope>
    <source>
        <tissue evidence="1">Leaves</tissue>
    </source>
</reference>
<gene>
    <name evidence="1" type="ORF">HanXRQr2_Chr09g0372561</name>
</gene>
<reference evidence="1" key="2">
    <citation type="submission" date="2020-06" db="EMBL/GenBank/DDBJ databases">
        <title>Helianthus annuus Genome sequencing and assembly Release 2.</title>
        <authorList>
            <person name="Gouzy J."/>
            <person name="Langlade N."/>
            <person name="Munos S."/>
        </authorList>
    </citation>
    <scope>NUCLEOTIDE SEQUENCE</scope>
    <source>
        <tissue evidence="1">Leaves</tissue>
    </source>
</reference>
<dbReference type="Gramene" id="mRNA:HanXRQr2_Chr09g0372561">
    <property type="protein sequence ID" value="CDS:HanXRQr2_Chr09g0372561.1"/>
    <property type="gene ID" value="HanXRQr2_Chr09g0372561"/>
</dbReference>